<comment type="similarity">
    <text evidence="1">Belongs to the ATP-dependent AMP-binding enzyme family.</text>
</comment>
<dbReference type="RefSeq" id="WP_109281667.1">
    <property type="nucleotide sequence ID" value="NZ_JBFAUK010000010.1"/>
</dbReference>
<dbReference type="Pfam" id="PF00501">
    <property type="entry name" value="AMP-binding"/>
    <property type="match status" value="1"/>
</dbReference>
<dbReference type="PANTHER" id="PTHR43201">
    <property type="entry name" value="ACYL-COA SYNTHETASE"/>
    <property type="match status" value="1"/>
</dbReference>
<dbReference type="Proteomes" id="UP001552594">
    <property type="component" value="Unassembled WGS sequence"/>
</dbReference>
<dbReference type="InterPro" id="IPR025110">
    <property type="entry name" value="AMP-bd_C"/>
</dbReference>
<dbReference type="Pfam" id="PF13193">
    <property type="entry name" value="AMP-binding_C"/>
    <property type="match status" value="1"/>
</dbReference>
<feature type="domain" description="AMP-binding enzyme C-terminal" evidence="4">
    <location>
        <begin position="419"/>
        <end position="491"/>
    </location>
</feature>
<name>A0ABV3JZ86_STRON</name>
<evidence type="ECO:0000259" key="3">
    <source>
        <dbReference type="Pfam" id="PF00501"/>
    </source>
</evidence>
<evidence type="ECO:0000313" key="5">
    <source>
        <dbReference type="EMBL" id="MEV5507792.1"/>
    </source>
</evidence>
<keyword evidence="6" id="KW-1185">Reference proteome</keyword>
<dbReference type="Gene3D" id="3.30.300.30">
    <property type="match status" value="1"/>
</dbReference>
<dbReference type="InterPro" id="IPR000873">
    <property type="entry name" value="AMP-dep_synth/lig_dom"/>
</dbReference>
<evidence type="ECO:0000259" key="4">
    <source>
        <dbReference type="Pfam" id="PF13193"/>
    </source>
</evidence>
<dbReference type="EMBL" id="JBFAUK010000010">
    <property type="protein sequence ID" value="MEV5507792.1"/>
    <property type="molecule type" value="Genomic_DNA"/>
</dbReference>
<evidence type="ECO:0000256" key="1">
    <source>
        <dbReference type="ARBA" id="ARBA00006432"/>
    </source>
</evidence>
<evidence type="ECO:0000256" key="2">
    <source>
        <dbReference type="ARBA" id="ARBA00022598"/>
    </source>
</evidence>
<reference evidence="5 6" key="1">
    <citation type="submission" date="2024-06" db="EMBL/GenBank/DDBJ databases">
        <title>The Natural Products Discovery Center: Release of the First 8490 Sequenced Strains for Exploring Actinobacteria Biosynthetic Diversity.</title>
        <authorList>
            <person name="Kalkreuter E."/>
            <person name="Kautsar S.A."/>
            <person name="Yang D."/>
            <person name="Bader C.D."/>
            <person name="Teijaro C.N."/>
            <person name="Fluegel L."/>
            <person name="Davis C.M."/>
            <person name="Simpson J.R."/>
            <person name="Lauterbach L."/>
            <person name="Steele A.D."/>
            <person name="Gui C."/>
            <person name="Meng S."/>
            <person name="Li G."/>
            <person name="Viehrig K."/>
            <person name="Ye F."/>
            <person name="Su P."/>
            <person name="Kiefer A.F."/>
            <person name="Nichols A."/>
            <person name="Cepeda A.J."/>
            <person name="Yan W."/>
            <person name="Fan B."/>
            <person name="Jiang Y."/>
            <person name="Adhikari A."/>
            <person name="Zheng C.-J."/>
            <person name="Schuster L."/>
            <person name="Cowan T.M."/>
            <person name="Smanski M.J."/>
            <person name="Chevrette M.G."/>
            <person name="De Carvalho L.P.S."/>
            <person name="Shen B."/>
        </authorList>
    </citation>
    <scope>NUCLEOTIDE SEQUENCE [LARGE SCALE GENOMIC DNA]</scope>
    <source>
        <strain evidence="5 6">NPDC052347</strain>
    </source>
</reference>
<evidence type="ECO:0000313" key="6">
    <source>
        <dbReference type="Proteomes" id="UP001552594"/>
    </source>
</evidence>
<organism evidence="5 6">
    <name type="scientific">Streptomyces orinoci</name>
    <name type="common">Streptoverticillium orinoci</name>
    <dbReference type="NCBI Taxonomy" id="67339"/>
    <lineage>
        <taxon>Bacteria</taxon>
        <taxon>Bacillati</taxon>
        <taxon>Actinomycetota</taxon>
        <taxon>Actinomycetes</taxon>
        <taxon>Kitasatosporales</taxon>
        <taxon>Streptomycetaceae</taxon>
        <taxon>Streptomyces</taxon>
    </lineage>
</organism>
<feature type="domain" description="AMP-dependent synthetase/ligase" evidence="3">
    <location>
        <begin position="12"/>
        <end position="368"/>
    </location>
</feature>
<protein>
    <submittedName>
        <fullName evidence="5">AMP-binding protein</fullName>
    </submittedName>
</protein>
<keyword evidence="2" id="KW-0436">Ligase</keyword>
<dbReference type="Gene3D" id="3.40.50.12780">
    <property type="entry name" value="N-terminal domain of ligase-like"/>
    <property type="match status" value="1"/>
</dbReference>
<dbReference type="InterPro" id="IPR045851">
    <property type="entry name" value="AMP-bd_C_sf"/>
</dbReference>
<dbReference type="PANTHER" id="PTHR43201:SF5">
    <property type="entry name" value="MEDIUM-CHAIN ACYL-COA LIGASE ACSF2, MITOCHONDRIAL"/>
    <property type="match status" value="1"/>
</dbReference>
<sequence>MLPVPGTLWELLDRRAERTPGAPALIQAADDRVLTFAELRQRALDTAGRLSGLGVRSGSRVLWQLPTRIETVVLSLALSRLDALQSPLIPHGRDQEAGHALRTTGAGFFVVPGVWRGFDHTAMARGLADTLPRPPRVITPGDLEGTPAKVPPEPANGSAVRWVYWTSGTTADPKGVLHTDRSLLAAGAALAEALRPERADVGSIAFPYAHVGGVQYLVMLLLCGFPALLIEHFALPGALDAYRRHRVTIAGGSTAFYAMFLAEQRKALDRPLLPALRMLAGGGAPRPPALHREVTGELGCSLLHGYGMTEAPLITMGTPGDPPERLAATEGRPFGGMEIRVTAADGTPLPAGAEGEIRVRGPALCRGYADPGHRGRAFDRDGFLPTGDLGRLTPDGYLVLTGRLKDIIIRKGETISASETERLLRAHPAVEDVAVIGLPDRDRGERVCAVLQLRPDVQRLTLAEVSGYLRGKGLAVYKLPEQVEIVAELPRGHTLRKVLKDELRARFSGGAGGQPVR</sequence>
<dbReference type="InterPro" id="IPR042099">
    <property type="entry name" value="ANL_N_sf"/>
</dbReference>
<gene>
    <name evidence="5" type="ORF">AB0L16_15140</name>
</gene>
<comment type="caution">
    <text evidence="5">The sequence shown here is derived from an EMBL/GenBank/DDBJ whole genome shotgun (WGS) entry which is preliminary data.</text>
</comment>
<dbReference type="SUPFAM" id="SSF56801">
    <property type="entry name" value="Acetyl-CoA synthetase-like"/>
    <property type="match status" value="1"/>
</dbReference>
<accession>A0ABV3JZ86</accession>
<proteinExistence type="inferred from homology"/>